<evidence type="ECO:0000313" key="2">
    <source>
        <dbReference type="Proteomes" id="UP000294847"/>
    </source>
</evidence>
<reference evidence="1 2" key="1">
    <citation type="journal article" date="2019" name="Mol. Biol. Evol.">
        <title>Blast fungal genomes show frequent chromosomal changes, gene gains and losses, and effector gene turnover.</title>
        <authorList>
            <person name="Gomez Luciano L.B."/>
            <person name="Jason Tsai I."/>
            <person name="Chuma I."/>
            <person name="Tosa Y."/>
            <person name="Chen Y.H."/>
            <person name="Li J.Y."/>
            <person name="Li M.Y."/>
            <person name="Jade Lu M.Y."/>
            <person name="Nakayashiki H."/>
            <person name="Li W.H."/>
        </authorList>
    </citation>
    <scope>NUCLEOTIDE SEQUENCE [LARGE SCALE GENOMIC DNA]</scope>
    <source>
        <strain evidence="1">MZ5-1-6</strain>
    </source>
</reference>
<proteinExistence type="predicted"/>
<sequence>MHISWWPDKPDAPFYIEEIPASSISATDSLLARATPLSPPAMNLRCLSKSAEIRLSVAGYVSRLCGAVSRALPVPLPERGAMFEAR</sequence>
<organism evidence="1 2">
    <name type="scientific">Pyricularia oryzae</name>
    <name type="common">Rice blast fungus</name>
    <name type="synonym">Magnaporthe oryzae</name>
    <dbReference type="NCBI Taxonomy" id="318829"/>
    <lineage>
        <taxon>Eukaryota</taxon>
        <taxon>Fungi</taxon>
        <taxon>Dikarya</taxon>
        <taxon>Ascomycota</taxon>
        <taxon>Pezizomycotina</taxon>
        <taxon>Sordariomycetes</taxon>
        <taxon>Sordariomycetidae</taxon>
        <taxon>Magnaporthales</taxon>
        <taxon>Pyriculariaceae</taxon>
        <taxon>Pyricularia</taxon>
    </lineage>
</organism>
<dbReference type="Proteomes" id="UP000294847">
    <property type="component" value="Chromosome 2"/>
</dbReference>
<protein>
    <submittedName>
        <fullName evidence="1">Uncharacterized protein</fullName>
    </submittedName>
</protein>
<name>A0A4P7N639_PYROR</name>
<dbReference type="EMBL" id="CP034205">
    <property type="protein sequence ID" value="QBZ57042.1"/>
    <property type="molecule type" value="Genomic_DNA"/>
</dbReference>
<dbReference type="AlphaFoldDB" id="A0A4P7N639"/>
<accession>A0A4P7N639</accession>
<gene>
    <name evidence="1" type="ORF">PoMZ_01961</name>
</gene>
<evidence type="ECO:0000313" key="1">
    <source>
        <dbReference type="EMBL" id="QBZ57042.1"/>
    </source>
</evidence>